<evidence type="ECO:0000313" key="3">
    <source>
        <dbReference type="Proteomes" id="UP000663866"/>
    </source>
</evidence>
<organism evidence="2 3">
    <name type="scientific">Rotaria magnacalcarata</name>
    <dbReference type="NCBI Taxonomy" id="392030"/>
    <lineage>
        <taxon>Eukaryota</taxon>
        <taxon>Metazoa</taxon>
        <taxon>Spiralia</taxon>
        <taxon>Gnathifera</taxon>
        <taxon>Rotifera</taxon>
        <taxon>Eurotatoria</taxon>
        <taxon>Bdelloidea</taxon>
        <taxon>Philodinida</taxon>
        <taxon>Philodinidae</taxon>
        <taxon>Rotaria</taxon>
    </lineage>
</organism>
<sequence>MFALKIDRLIIGTLRARITAGIRKRDNSTKQLRLSYYHHAMPCPMVYKTLSQNFDAIADQYSDDECLVFK</sequence>
<dbReference type="AlphaFoldDB" id="A0A820Z6A8"/>
<name>A0A820Z6A8_9BILA</name>
<dbReference type="EMBL" id="CAJOBF010026731">
    <property type="protein sequence ID" value="CAF4407335.1"/>
    <property type="molecule type" value="Genomic_DNA"/>
</dbReference>
<gene>
    <name evidence="2" type="ORF">OVN521_LOCUS43525</name>
    <name evidence="1" type="ORF">UXM345_LOCUS38401</name>
</gene>
<proteinExistence type="predicted"/>
<protein>
    <submittedName>
        <fullName evidence="2">Uncharacterized protein</fullName>
    </submittedName>
</protein>
<comment type="caution">
    <text evidence="2">The sequence shown here is derived from an EMBL/GenBank/DDBJ whole genome shotgun (WGS) entry which is preliminary data.</text>
</comment>
<accession>A0A820Z6A8</accession>
<reference evidence="2" key="1">
    <citation type="submission" date="2021-02" db="EMBL/GenBank/DDBJ databases">
        <authorList>
            <person name="Nowell W R."/>
        </authorList>
    </citation>
    <scope>NUCLEOTIDE SEQUENCE</scope>
</reference>
<evidence type="ECO:0000313" key="1">
    <source>
        <dbReference type="EMBL" id="CAF4407335.1"/>
    </source>
</evidence>
<feature type="non-terminal residue" evidence="2">
    <location>
        <position position="70"/>
    </location>
</feature>
<dbReference type="Proteomes" id="UP000663866">
    <property type="component" value="Unassembled WGS sequence"/>
</dbReference>
<dbReference type="EMBL" id="CAJOBG010062538">
    <property type="protein sequence ID" value="CAF4557929.1"/>
    <property type="molecule type" value="Genomic_DNA"/>
</dbReference>
<evidence type="ECO:0000313" key="2">
    <source>
        <dbReference type="EMBL" id="CAF4557929.1"/>
    </source>
</evidence>
<keyword evidence="3" id="KW-1185">Reference proteome</keyword>
<dbReference type="Proteomes" id="UP000663842">
    <property type="component" value="Unassembled WGS sequence"/>
</dbReference>